<feature type="compositionally biased region" description="Basic and acidic residues" evidence="1">
    <location>
        <begin position="64"/>
        <end position="77"/>
    </location>
</feature>
<evidence type="ECO:0000313" key="3">
    <source>
        <dbReference type="Proteomes" id="UP000006443"/>
    </source>
</evidence>
<evidence type="ECO:0000256" key="1">
    <source>
        <dbReference type="SAM" id="MobiDB-lite"/>
    </source>
</evidence>
<dbReference type="RefSeq" id="WP_008515031.1">
    <property type="nucleotide sequence ID" value="NZ_ACJM01000003.1"/>
</dbReference>
<name>C0GE57_DETAL</name>
<feature type="compositionally biased region" description="Acidic residues" evidence="1">
    <location>
        <begin position="22"/>
        <end position="41"/>
    </location>
</feature>
<dbReference type="AlphaFoldDB" id="C0GE57"/>
<feature type="region of interest" description="Disordered" evidence="1">
    <location>
        <begin position="22"/>
        <end position="137"/>
    </location>
</feature>
<dbReference type="PROSITE" id="PS51257">
    <property type="entry name" value="PROKAR_LIPOPROTEIN"/>
    <property type="match status" value="1"/>
</dbReference>
<sequence>MRKFALILMIILGLVLVGCGQEEADSEPEVPEEVVQEEEEREPVILDADVPDRDPFASGGSGAWERERSEVERDGRDPFAVAGSSDWERENGAVDRSGRDPFAPGAEEEEDPVEPPEEPVDPVDPDDPDEPDDPDDVVVPGEVVVQLRTLDRCWLDVFVDGTRVLRTNVPRGETMEWEGSVVRLEQVGREFAVSVVVNGEDLGRLGDLVERLEDGPIIEAGVQISLEQRYAGGVLVGLEFASLAD</sequence>
<feature type="compositionally biased region" description="Acidic residues" evidence="1">
    <location>
        <begin position="106"/>
        <end position="136"/>
    </location>
</feature>
<protein>
    <submittedName>
        <fullName evidence="2">Uncharacterized protein</fullName>
    </submittedName>
</protein>
<feature type="compositionally biased region" description="Basic and acidic residues" evidence="1">
    <location>
        <begin position="86"/>
        <end position="99"/>
    </location>
</feature>
<gene>
    <name evidence="2" type="ORF">DealDRAFT_0766</name>
</gene>
<dbReference type="Proteomes" id="UP000006443">
    <property type="component" value="Unassembled WGS sequence"/>
</dbReference>
<dbReference type="OrthoDB" id="9797543at2"/>
<dbReference type="EMBL" id="ACJM01000003">
    <property type="protein sequence ID" value="EEG78351.1"/>
    <property type="molecule type" value="Genomic_DNA"/>
</dbReference>
<evidence type="ECO:0000313" key="2">
    <source>
        <dbReference type="EMBL" id="EEG78351.1"/>
    </source>
</evidence>
<dbReference type="STRING" id="555088.DealDRAFT_0766"/>
<accession>C0GE57</accession>
<reference evidence="2 3" key="1">
    <citation type="submission" date="2009-02" db="EMBL/GenBank/DDBJ databases">
        <title>Sequencing of the draft genome and assembly of Dethiobacter alkaliphilus AHT 1.</title>
        <authorList>
            <consortium name="US DOE Joint Genome Institute (JGI-PGF)"/>
            <person name="Lucas S."/>
            <person name="Copeland A."/>
            <person name="Lapidus A."/>
            <person name="Glavina del Rio T."/>
            <person name="Dalin E."/>
            <person name="Tice H."/>
            <person name="Bruce D."/>
            <person name="Goodwin L."/>
            <person name="Pitluck S."/>
            <person name="Larimer F."/>
            <person name="Land M.L."/>
            <person name="Hauser L."/>
            <person name="Muyzer G."/>
        </authorList>
    </citation>
    <scope>NUCLEOTIDE SEQUENCE [LARGE SCALE GENOMIC DNA]</scope>
    <source>
        <strain evidence="2 3">AHT 1</strain>
    </source>
</reference>
<comment type="caution">
    <text evidence="2">The sequence shown here is derived from an EMBL/GenBank/DDBJ whole genome shotgun (WGS) entry which is preliminary data.</text>
</comment>
<proteinExistence type="predicted"/>
<organism evidence="2 3">
    <name type="scientific">Dethiobacter alkaliphilus AHT 1</name>
    <dbReference type="NCBI Taxonomy" id="555088"/>
    <lineage>
        <taxon>Bacteria</taxon>
        <taxon>Bacillati</taxon>
        <taxon>Bacillota</taxon>
        <taxon>Dethiobacteria</taxon>
        <taxon>Dethiobacterales</taxon>
        <taxon>Dethiobacteraceae</taxon>
        <taxon>Dethiobacter</taxon>
    </lineage>
</organism>
<keyword evidence="3" id="KW-1185">Reference proteome</keyword>